<organism evidence="5 6">
    <name type="scientific">candidate division Kazan bacterium GW2011_GWB1_52_7</name>
    <dbReference type="NCBI Taxonomy" id="1620414"/>
    <lineage>
        <taxon>Bacteria</taxon>
        <taxon>Bacteria division Kazan-3B-28</taxon>
    </lineage>
</organism>
<dbReference type="InterPro" id="IPR037257">
    <property type="entry name" value="T2SS_E_N_sf"/>
</dbReference>
<name>A0A0G1X837_UNCK3</name>
<dbReference type="AlphaFoldDB" id="A0A0G1X837"/>
<gene>
    <name evidence="5" type="ORF">VF00_C0001G0076</name>
</gene>
<dbReference type="Pfam" id="PF03703">
    <property type="entry name" value="bPH_2"/>
    <property type="match status" value="1"/>
</dbReference>
<feature type="transmembrane region" description="Helical" evidence="2">
    <location>
        <begin position="60"/>
        <end position="84"/>
    </location>
</feature>
<reference evidence="5 6" key="1">
    <citation type="journal article" date="2015" name="Nature">
        <title>rRNA introns, odd ribosomes, and small enigmatic genomes across a large radiation of phyla.</title>
        <authorList>
            <person name="Brown C.T."/>
            <person name="Hug L.A."/>
            <person name="Thomas B.C."/>
            <person name="Sharon I."/>
            <person name="Castelle C.J."/>
            <person name="Singh A."/>
            <person name="Wilkins M.J."/>
            <person name="Williams K.H."/>
            <person name="Banfield J.F."/>
        </authorList>
    </citation>
    <scope>NUCLEOTIDE SEQUENCE [LARGE SCALE GENOMIC DNA]</scope>
</reference>
<evidence type="ECO:0000313" key="6">
    <source>
        <dbReference type="Proteomes" id="UP000034913"/>
    </source>
</evidence>
<keyword evidence="2" id="KW-1133">Transmembrane helix</keyword>
<feature type="transmembrane region" description="Helical" evidence="2">
    <location>
        <begin position="28"/>
        <end position="48"/>
    </location>
</feature>
<dbReference type="Pfam" id="PF05157">
    <property type="entry name" value="MshEN"/>
    <property type="match status" value="1"/>
</dbReference>
<evidence type="ECO:0000259" key="3">
    <source>
        <dbReference type="Pfam" id="PF03703"/>
    </source>
</evidence>
<dbReference type="InterPro" id="IPR007831">
    <property type="entry name" value="T2SS_GspE_N"/>
</dbReference>
<dbReference type="Gene3D" id="3.30.300.160">
    <property type="entry name" value="Type II secretion system, protein E, N-terminal domain"/>
    <property type="match status" value="1"/>
</dbReference>
<evidence type="ECO:0000259" key="4">
    <source>
        <dbReference type="Pfam" id="PF05157"/>
    </source>
</evidence>
<evidence type="ECO:0000256" key="1">
    <source>
        <dbReference type="SAM" id="MobiDB-lite"/>
    </source>
</evidence>
<dbReference type="InterPro" id="IPR005182">
    <property type="entry name" value="YdbS-like_PH"/>
</dbReference>
<feature type="domain" description="YdbS-like PH" evidence="3">
    <location>
        <begin position="102"/>
        <end position="161"/>
    </location>
</feature>
<keyword evidence="2" id="KW-0812">Transmembrane</keyword>
<dbReference type="PANTHER" id="PTHR37938">
    <property type="entry name" value="BLL0215 PROTEIN"/>
    <property type="match status" value="1"/>
</dbReference>
<keyword evidence="2" id="KW-0472">Membrane</keyword>
<evidence type="ECO:0000313" key="5">
    <source>
        <dbReference type="EMBL" id="KKW27141.1"/>
    </source>
</evidence>
<feature type="region of interest" description="Disordered" evidence="1">
    <location>
        <begin position="323"/>
        <end position="345"/>
    </location>
</feature>
<dbReference type="SUPFAM" id="SSF160246">
    <property type="entry name" value="EspE N-terminal domain-like"/>
    <property type="match status" value="1"/>
</dbReference>
<feature type="domain" description="Type II secretion system protein GspE N-terminal" evidence="4">
    <location>
        <begin position="239"/>
        <end position="323"/>
    </location>
</feature>
<proteinExistence type="predicted"/>
<comment type="caution">
    <text evidence="5">The sequence shown here is derived from an EMBL/GenBank/DDBJ whole genome shotgun (WGS) entry which is preliminary data.</text>
</comment>
<protein>
    <submittedName>
        <fullName evidence="5">Type IV-A pilus assembly ATPase PilB</fullName>
    </submittedName>
</protein>
<dbReference type="PANTHER" id="PTHR37938:SF1">
    <property type="entry name" value="BLL0215 PROTEIN"/>
    <property type="match status" value="1"/>
</dbReference>
<sequence>MTEVTFTNPSSVAPLYLRRHVLDLLSPLWWSIVMLVPLVILLVALQTLGLADEPAVETGMWLFGGLYLVFVVNFFMMQWIFWYMDVWVLLPERLIDIQLISLFNRRVSQMNLNQVQDVRVSMQGVLASLIRFGNITVQSAGKEGFFELRSIPNARDVADLITSYSERSRSEGVNEIAARVTRPIHRLGEILISRQMVSPSDLTMALQEQQGTGKRLGRILLDKKIISRDDLVQALGSQYHIPSLDLSRYEIDPAVVRVMPYDLATKYSAIPIARSPEAITVAIADPSPEATGELSAQFDTPLAFTVADEDYIREAITGFYLAGRDEEPGGDDASGGSSLEDLGIE</sequence>
<evidence type="ECO:0000256" key="2">
    <source>
        <dbReference type="SAM" id="Phobius"/>
    </source>
</evidence>
<dbReference type="Proteomes" id="UP000034913">
    <property type="component" value="Unassembled WGS sequence"/>
</dbReference>
<dbReference type="EMBL" id="LCRB01000001">
    <property type="protein sequence ID" value="KKW27141.1"/>
    <property type="molecule type" value="Genomic_DNA"/>
</dbReference>
<accession>A0A0G1X837</accession>